<dbReference type="Proteomes" id="UP000824469">
    <property type="component" value="Unassembled WGS sequence"/>
</dbReference>
<feature type="non-terminal residue" evidence="1">
    <location>
        <position position="1"/>
    </location>
</feature>
<proteinExistence type="predicted"/>
<organism evidence="1 2">
    <name type="scientific">Taxus chinensis</name>
    <name type="common">Chinese yew</name>
    <name type="synonym">Taxus wallichiana var. chinensis</name>
    <dbReference type="NCBI Taxonomy" id="29808"/>
    <lineage>
        <taxon>Eukaryota</taxon>
        <taxon>Viridiplantae</taxon>
        <taxon>Streptophyta</taxon>
        <taxon>Embryophyta</taxon>
        <taxon>Tracheophyta</taxon>
        <taxon>Spermatophyta</taxon>
        <taxon>Pinopsida</taxon>
        <taxon>Pinidae</taxon>
        <taxon>Conifers II</taxon>
        <taxon>Cupressales</taxon>
        <taxon>Taxaceae</taxon>
        <taxon>Taxus</taxon>
    </lineage>
</organism>
<keyword evidence="2" id="KW-1185">Reference proteome</keyword>
<protein>
    <submittedName>
        <fullName evidence="1">Uncharacterized protein</fullName>
    </submittedName>
</protein>
<name>A0AA38GVX4_TAXCH</name>
<sequence>DKKSRRARIKLPNVKALGFPLDLILCYWLELRATAGDAFEHLWRGWLKAVSFDEDTDMELGLDQNQSTRGISISVDDVN</sequence>
<reference evidence="1 2" key="1">
    <citation type="journal article" date="2021" name="Nat. Plants">
        <title>The Taxus genome provides insights into paclitaxel biosynthesis.</title>
        <authorList>
            <person name="Xiong X."/>
            <person name="Gou J."/>
            <person name="Liao Q."/>
            <person name="Li Y."/>
            <person name="Zhou Q."/>
            <person name="Bi G."/>
            <person name="Li C."/>
            <person name="Du R."/>
            <person name="Wang X."/>
            <person name="Sun T."/>
            <person name="Guo L."/>
            <person name="Liang H."/>
            <person name="Lu P."/>
            <person name="Wu Y."/>
            <person name="Zhang Z."/>
            <person name="Ro D.K."/>
            <person name="Shang Y."/>
            <person name="Huang S."/>
            <person name="Yan J."/>
        </authorList>
    </citation>
    <scope>NUCLEOTIDE SEQUENCE [LARGE SCALE GENOMIC DNA]</scope>
    <source>
        <strain evidence="1">Ta-2019</strain>
    </source>
</reference>
<dbReference type="EMBL" id="JAHRHJ020000001">
    <property type="protein sequence ID" value="KAH9330226.1"/>
    <property type="molecule type" value="Genomic_DNA"/>
</dbReference>
<accession>A0AA38GVX4</accession>
<gene>
    <name evidence="1" type="ORF">KI387_002334</name>
</gene>
<comment type="caution">
    <text evidence="1">The sequence shown here is derived from an EMBL/GenBank/DDBJ whole genome shotgun (WGS) entry which is preliminary data.</text>
</comment>
<evidence type="ECO:0000313" key="2">
    <source>
        <dbReference type="Proteomes" id="UP000824469"/>
    </source>
</evidence>
<dbReference type="AlphaFoldDB" id="A0AA38GVX4"/>
<evidence type="ECO:0000313" key="1">
    <source>
        <dbReference type="EMBL" id="KAH9330226.1"/>
    </source>
</evidence>